<dbReference type="SUPFAM" id="SSF50952">
    <property type="entry name" value="Soluble quinoprotein glucose dehydrogenase"/>
    <property type="match status" value="1"/>
</dbReference>
<evidence type="ECO:0000313" key="4">
    <source>
        <dbReference type="Proteomes" id="UP000487757"/>
    </source>
</evidence>
<reference evidence="3 4" key="1">
    <citation type="submission" date="2019-11" db="EMBL/GenBank/DDBJ databases">
        <title>Pedobacter petrophilus genome.</title>
        <authorList>
            <person name="Feldbauer M.J."/>
            <person name="Newman J.D."/>
        </authorList>
    </citation>
    <scope>NUCLEOTIDE SEQUENCE [LARGE SCALE GENOMIC DNA]</scope>
    <source>
        <strain evidence="3 4">LMG 29686</strain>
    </source>
</reference>
<feature type="chain" id="PRO_5029501923" description="Glucose/Sorbosone dehydrogenase domain-containing protein" evidence="1">
    <location>
        <begin position="23"/>
        <end position="468"/>
    </location>
</feature>
<protein>
    <recommendedName>
        <fullName evidence="2">Glucose/Sorbosone dehydrogenase domain-containing protein</fullName>
    </recommendedName>
</protein>
<keyword evidence="4" id="KW-1185">Reference proteome</keyword>
<evidence type="ECO:0000313" key="3">
    <source>
        <dbReference type="EMBL" id="MRX76320.1"/>
    </source>
</evidence>
<dbReference type="InterPro" id="IPR011042">
    <property type="entry name" value="6-blade_b-propeller_TolB-like"/>
</dbReference>
<name>A0A7K0FYN9_9SPHI</name>
<gene>
    <name evidence="3" type="ORF">GJU39_09480</name>
</gene>
<feature type="domain" description="Glucose/Sorbosone dehydrogenase" evidence="2">
    <location>
        <begin position="365"/>
        <end position="440"/>
    </location>
</feature>
<dbReference type="Proteomes" id="UP000487757">
    <property type="component" value="Unassembled WGS sequence"/>
</dbReference>
<dbReference type="InterPro" id="IPR012938">
    <property type="entry name" value="Glc/Sorbosone_DH"/>
</dbReference>
<evidence type="ECO:0000256" key="1">
    <source>
        <dbReference type="SAM" id="SignalP"/>
    </source>
</evidence>
<feature type="signal peptide" evidence="1">
    <location>
        <begin position="1"/>
        <end position="22"/>
    </location>
</feature>
<dbReference type="InterPro" id="IPR011041">
    <property type="entry name" value="Quinoprot_gluc/sorb_DH_b-prop"/>
</dbReference>
<evidence type="ECO:0000259" key="2">
    <source>
        <dbReference type="Pfam" id="PF07995"/>
    </source>
</evidence>
<dbReference type="RefSeq" id="WP_154280547.1">
    <property type="nucleotide sequence ID" value="NZ_JBHUJQ010000001.1"/>
</dbReference>
<dbReference type="OrthoDB" id="9770043at2"/>
<dbReference type="Gene3D" id="2.120.10.30">
    <property type="entry name" value="TolB, C-terminal domain"/>
    <property type="match status" value="1"/>
</dbReference>
<keyword evidence="1" id="KW-0732">Signal</keyword>
<dbReference type="Pfam" id="PF07995">
    <property type="entry name" value="GSDH"/>
    <property type="match status" value="2"/>
</dbReference>
<proteinExistence type="predicted"/>
<accession>A0A7K0FYN9</accession>
<dbReference type="PANTHER" id="PTHR19328:SF13">
    <property type="entry name" value="HIPL1 PROTEIN"/>
    <property type="match status" value="1"/>
</dbReference>
<organism evidence="3 4">
    <name type="scientific">Pedobacter petrophilus</name>
    <dbReference type="NCBI Taxonomy" id="1908241"/>
    <lineage>
        <taxon>Bacteria</taxon>
        <taxon>Pseudomonadati</taxon>
        <taxon>Bacteroidota</taxon>
        <taxon>Sphingobacteriia</taxon>
        <taxon>Sphingobacteriales</taxon>
        <taxon>Sphingobacteriaceae</taxon>
        <taxon>Pedobacter</taxon>
    </lineage>
</organism>
<dbReference type="PANTHER" id="PTHR19328">
    <property type="entry name" value="HEDGEHOG-INTERACTING PROTEIN"/>
    <property type="match status" value="1"/>
</dbReference>
<dbReference type="AlphaFoldDB" id="A0A7K0FYN9"/>
<dbReference type="EMBL" id="WKKH01000011">
    <property type="protein sequence ID" value="MRX76320.1"/>
    <property type="molecule type" value="Genomic_DNA"/>
</dbReference>
<comment type="caution">
    <text evidence="3">The sequence shown here is derived from an EMBL/GenBank/DDBJ whole genome shotgun (WGS) entry which is preliminary data.</text>
</comment>
<sequence>MKYLFLCGLFTLSVLCTSFALMNSEDGGFETRIIASGLSDPWSVVVGQDNQLWVNESKGYRVLKINPDNGEKKIVLDLNTERQFPSFEEQKKAQQPVPQGGLMGLALHPQFLKGKPFVYLSYVYRHLQGNQFLLKLARYRFNASKQQLEAPVIICDTIPASNDHNGGRLIIAPTNGKPYLFYAVGDQGSGQFSNGGRPNKAQQKNSYEGKILRFNLETEGTGEWIPADNPALPEQSAIWTVGHRNPQGLAFAMINKKERLYTSEHGPYSDDEINLIEKGSNYGHPLVIGYNDGNYDGLAASVSDEAKSPGKWHTTYPLIVSEKSNANLIGKAYKDPGISFYPTSNEKLTSLFEKVKAGTKAEWDAYAPSGIAIYQSDAIPGWSPSLLVTTLKAGKLLRLKINKDGSINPKINEYVASKVRYRDVAVSNDGTKIYLATDSSAITSGPSAENPKAISQRGCILVLKYLKK</sequence>
<feature type="domain" description="Glucose/Sorbosone dehydrogenase" evidence="2">
    <location>
        <begin position="38"/>
        <end position="304"/>
    </location>
</feature>